<keyword evidence="6 10" id="KW-0812">Transmembrane</keyword>
<dbReference type="EMBL" id="CABPSI010000004">
    <property type="protein sequence ID" value="VVE36690.1"/>
    <property type="molecule type" value="Genomic_DNA"/>
</dbReference>
<evidence type="ECO:0000256" key="3">
    <source>
        <dbReference type="ARBA" id="ARBA00010072"/>
    </source>
</evidence>
<feature type="transmembrane region" description="Helical" evidence="10">
    <location>
        <begin position="33"/>
        <end position="57"/>
    </location>
</feature>
<keyword evidence="7" id="KW-0029">Amino-acid transport</keyword>
<gene>
    <name evidence="12" type="ORF">PIN31115_03918</name>
</gene>
<dbReference type="PROSITE" id="PS50928">
    <property type="entry name" value="ABC_TM1"/>
    <property type="match status" value="1"/>
</dbReference>
<evidence type="ECO:0000256" key="2">
    <source>
        <dbReference type="ARBA" id="ARBA00004429"/>
    </source>
</evidence>
<evidence type="ECO:0000256" key="1">
    <source>
        <dbReference type="ARBA" id="ARBA00003159"/>
    </source>
</evidence>
<dbReference type="GO" id="GO:0006865">
    <property type="term" value="P:amino acid transport"/>
    <property type="evidence" value="ECO:0007669"/>
    <property type="project" value="UniProtKB-KW"/>
</dbReference>
<keyword evidence="4 10" id="KW-0813">Transport</keyword>
<dbReference type="InterPro" id="IPR043429">
    <property type="entry name" value="ArtM/GltK/GlnP/TcyL/YhdX-like"/>
</dbReference>
<dbReference type="CDD" id="cd06261">
    <property type="entry name" value="TM_PBP2"/>
    <property type="match status" value="1"/>
</dbReference>
<feature type="domain" description="ABC transmembrane type-1" evidence="11">
    <location>
        <begin position="170"/>
        <end position="362"/>
    </location>
</feature>
<evidence type="ECO:0000313" key="13">
    <source>
        <dbReference type="Proteomes" id="UP000333828"/>
    </source>
</evidence>
<keyword evidence="13" id="KW-1185">Reference proteome</keyword>
<dbReference type="InterPro" id="IPR010065">
    <property type="entry name" value="AA_ABC_transptr_permease_3TM"/>
</dbReference>
<proteinExistence type="inferred from homology"/>
<dbReference type="PANTHER" id="PTHR30614">
    <property type="entry name" value="MEMBRANE COMPONENT OF AMINO ACID ABC TRANSPORTER"/>
    <property type="match status" value="1"/>
</dbReference>
<dbReference type="Proteomes" id="UP000333828">
    <property type="component" value="Unassembled WGS sequence"/>
</dbReference>
<protein>
    <submittedName>
        <fullName evidence="12">Polar amino acid ABC transporter permease</fullName>
    </submittedName>
</protein>
<dbReference type="Pfam" id="PF00528">
    <property type="entry name" value="BPD_transp_1"/>
    <property type="match status" value="1"/>
</dbReference>
<keyword evidence="9 10" id="KW-0472">Membrane</keyword>
<comment type="subcellular location">
    <subcellularLocation>
        <location evidence="2">Cell inner membrane</location>
        <topology evidence="2">Multi-pass membrane protein</topology>
    </subcellularLocation>
    <subcellularLocation>
        <location evidence="10">Cell membrane</location>
        <topology evidence="10">Multi-pass membrane protein</topology>
    </subcellularLocation>
</comment>
<feature type="transmembrane region" description="Helical" evidence="10">
    <location>
        <begin position="123"/>
        <end position="144"/>
    </location>
</feature>
<feature type="transmembrane region" description="Helical" evidence="10">
    <location>
        <begin position="218"/>
        <end position="239"/>
    </location>
</feature>
<evidence type="ECO:0000256" key="4">
    <source>
        <dbReference type="ARBA" id="ARBA00022448"/>
    </source>
</evidence>
<reference evidence="12 13" key="1">
    <citation type="submission" date="2019-08" db="EMBL/GenBank/DDBJ databases">
        <authorList>
            <person name="Peeters C."/>
        </authorList>
    </citation>
    <scope>NUCLEOTIDE SEQUENCE [LARGE SCALE GENOMIC DNA]</scope>
    <source>
        <strain evidence="12 13">LMG 31115</strain>
    </source>
</reference>
<accession>A0A5E4XKF2</accession>
<dbReference type="GO" id="GO:0043190">
    <property type="term" value="C:ATP-binding cassette (ABC) transporter complex"/>
    <property type="evidence" value="ECO:0007669"/>
    <property type="project" value="InterPro"/>
</dbReference>
<organism evidence="12 13">
    <name type="scientific">Pandoraea iniqua</name>
    <dbReference type="NCBI Taxonomy" id="2508288"/>
    <lineage>
        <taxon>Bacteria</taxon>
        <taxon>Pseudomonadati</taxon>
        <taxon>Pseudomonadota</taxon>
        <taxon>Betaproteobacteria</taxon>
        <taxon>Burkholderiales</taxon>
        <taxon>Burkholderiaceae</taxon>
        <taxon>Pandoraea</taxon>
    </lineage>
</organism>
<evidence type="ECO:0000256" key="5">
    <source>
        <dbReference type="ARBA" id="ARBA00022475"/>
    </source>
</evidence>
<evidence type="ECO:0000256" key="6">
    <source>
        <dbReference type="ARBA" id="ARBA00022692"/>
    </source>
</evidence>
<evidence type="ECO:0000256" key="9">
    <source>
        <dbReference type="ARBA" id="ARBA00023136"/>
    </source>
</evidence>
<dbReference type="GO" id="GO:0022857">
    <property type="term" value="F:transmembrane transporter activity"/>
    <property type="evidence" value="ECO:0007669"/>
    <property type="project" value="InterPro"/>
</dbReference>
<evidence type="ECO:0000256" key="8">
    <source>
        <dbReference type="ARBA" id="ARBA00022989"/>
    </source>
</evidence>
<dbReference type="Gene3D" id="1.10.3720.10">
    <property type="entry name" value="MetI-like"/>
    <property type="match status" value="1"/>
</dbReference>
<dbReference type="SUPFAM" id="SSF161098">
    <property type="entry name" value="MetI-like"/>
    <property type="match status" value="1"/>
</dbReference>
<dbReference type="PANTHER" id="PTHR30614:SF20">
    <property type="entry name" value="GLUTAMINE TRANSPORT SYSTEM PERMEASE PROTEIN GLNP"/>
    <property type="match status" value="1"/>
</dbReference>
<evidence type="ECO:0000259" key="11">
    <source>
        <dbReference type="PROSITE" id="PS50928"/>
    </source>
</evidence>
<name>A0A5E4XKF2_9BURK</name>
<dbReference type="InterPro" id="IPR000515">
    <property type="entry name" value="MetI-like"/>
</dbReference>
<dbReference type="AlphaFoldDB" id="A0A5E4XKF2"/>
<evidence type="ECO:0000313" key="12">
    <source>
        <dbReference type="EMBL" id="VVE36690.1"/>
    </source>
</evidence>
<feature type="transmembrane region" description="Helical" evidence="10">
    <location>
        <begin position="178"/>
        <end position="197"/>
    </location>
</feature>
<comment type="similarity">
    <text evidence="3">Belongs to the binding-protein-dependent transport system permease family. HisMQ subfamily.</text>
</comment>
<keyword evidence="5" id="KW-1003">Cell membrane</keyword>
<dbReference type="InterPro" id="IPR035906">
    <property type="entry name" value="MetI-like_sf"/>
</dbReference>
<dbReference type="NCBIfam" id="TIGR01726">
    <property type="entry name" value="HEQRo_perm_3TM"/>
    <property type="match status" value="1"/>
</dbReference>
<feature type="transmembrane region" description="Helical" evidence="10">
    <location>
        <begin position="245"/>
        <end position="265"/>
    </location>
</feature>
<feature type="transmembrane region" description="Helical" evidence="10">
    <location>
        <begin position="69"/>
        <end position="90"/>
    </location>
</feature>
<feature type="transmembrane region" description="Helical" evidence="10">
    <location>
        <begin position="153"/>
        <end position="172"/>
    </location>
</feature>
<sequence length="380" mass="40915">MSEPSSQKAPGALIGAIGRERRLTIGGMPSSPFTLFLIALAGALVAIVGSAFTIAALREGLLGNQLDGWWVPVGAVLLGLASLIVLAPLARAFQRWRAFSDAATRRDITAARVARAEADVQSWITLGYTLAQLIIVLALQFVLANHLAVAKTFIFLPLIIETFPLVLTAFWVNVKIFLIAEVFVLIWGLVVALAMFAPGRAGKPLRFIATAYVDIFRAMPAVLVIYLVGFGLPLTGVPILKDLSLTTYVVIALTLTVGAYVAEIYRAGIQGVHWSQVAASRSLGLSYSQTLRFVVLPQGIRQIIPPLLNAFIALQKDTALVNVVGVIDAFNQSMIIASNHYNLSAATTVAVLFIIISIPQVRFVERMAQRDRARMRAGGA</sequence>
<keyword evidence="8 10" id="KW-1133">Transmembrane helix</keyword>
<evidence type="ECO:0000256" key="7">
    <source>
        <dbReference type="ARBA" id="ARBA00022970"/>
    </source>
</evidence>
<feature type="transmembrane region" description="Helical" evidence="10">
    <location>
        <begin position="343"/>
        <end position="364"/>
    </location>
</feature>
<comment type="function">
    <text evidence="1">Part of the binding-protein-dependent transport system for glutamine; probably responsible for the translocation of the substrate across the membrane.</text>
</comment>
<dbReference type="RefSeq" id="WP_217430046.1">
    <property type="nucleotide sequence ID" value="NZ_CABPSI010000004.1"/>
</dbReference>
<evidence type="ECO:0000256" key="10">
    <source>
        <dbReference type="RuleBase" id="RU363032"/>
    </source>
</evidence>